<dbReference type="GO" id="GO:0005615">
    <property type="term" value="C:extracellular space"/>
    <property type="evidence" value="ECO:0007669"/>
    <property type="project" value="TreeGrafter"/>
</dbReference>
<dbReference type="PROSITE" id="PS50213">
    <property type="entry name" value="FAS1"/>
    <property type="match status" value="1"/>
</dbReference>
<keyword evidence="4" id="KW-1185">Reference proteome</keyword>
<evidence type="ECO:0000313" key="3">
    <source>
        <dbReference type="EMBL" id="KIY98210.1"/>
    </source>
</evidence>
<dbReference type="InterPro" id="IPR050904">
    <property type="entry name" value="Adhesion/Biosynth-related"/>
</dbReference>
<feature type="compositionally biased region" description="Gly residues" evidence="1">
    <location>
        <begin position="188"/>
        <end position="200"/>
    </location>
</feature>
<dbReference type="SUPFAM" id="SSF82153">
    <property type="entry name" value="FAS1 domain"/>
    <property type="match status" value="3"/>
</dbReference>
<feature type="compositionally biased region" description="Low complexity" evidence="1">
    <location>
        <begin position="37"/>
        <end position="46"/>
    </location>
</feature>
<proteinExistence type="predicted"/>
<dbReference type="InterPro" id="IPR036378">
    <property type="entry name" value="FAS1_dom_sf"/>
</dbReference>
<dbReference type="Pfam" id="PF02469">
    <property type="entry name" value="Fasciclin"/>
    <property type="match status" value="1"/>
</dbReference>
<accession>A0A0D2MV38</accession>
<protein>
    <recommendedName>
        <fullName evidence="2">FAS1 domain-containing protein</fullName>
    </recommendedName>
</protein>
<evidence type="ECO:0000256" key="1">
    <source>
        <dbReference type="SAM" id="MobiDB-lite"/>
    </source>
</evidence>
<organism evidence="3 4">
    <name type="scientific">Monoraphidium neglectum</name>
    <dbReference type="NCBI Taxonomy" id="145388"/>
    <lineage>
        <taxon>Eukaryota</taxon>
        <taxon>Viridiplantae</taxon>
        <taxon>Chlorophyta</taxon>
        <taxon>core chlorophytes</taxon>
        <taxon>Chlorophyceae</taxon>
        <taxon>CS clade</taxon>
        <taxon>Sphaeropleales</taxon>
        <taxon>Selenastraceae</taxon>
        <taxon>Monoraphidium</taxon>
    </lineage>
</organism>
<dbReference type="Proteomes" id="UP000054498">
    <property type="component" value="Unassembled WGS sequence"/>
</dbReference>
<name>A0A0D2MV38_9CHLO</name>
<dbReference type="RefSeq" id="XP_013897230.1">
    <property type="nucleotide sequence ID" value="XM_014041776.1"/>
</dbReference>
<dbReference type="Gene3D" id="2.30.180.10">
    <property type="entry name" value="FAS1 domain"/>
    <property type="match status" value="2"/>
</dbReference>
<reference evidence="3 4" key="1">
    <citation type="journal article" date="2013" name="BMC Genomics">
        <title>Reconstruction of the lipid metabolism for the microalga Monoraphidium neglectum from its genome sequence reveals characteristics suitable for biofuel production.</title>
        <authorList>
            <person name="Bogen C."/>
            <person name="Al-Dilaimi A."/>
            <person name="Albersmeier A."/>
            <person name="Wichmann J."/>
            <person name="Grundmann M."/>
            <person name="Rupp O."/>
            <person name="Lauersen K.J."/>
            <person name="Blifernez-Klassen O."/>
            <person name="Kalinowski J."/>
            <person name="Goesmann A."/>
            <person name="Mussgnug J.H."/>
            <person name="Kruse O."/>
        </authorList>
    </citation>
    <scope>NUCLEOTIDE SEQUENCE [LARGE SCALE GENOMIC DNA]</scope>
    <source>
        <strain evidence="3 4">SAG 48.87</strain>
    </source>
</reference>
<dbReference type="EMBL" id="KK102270">
    <property type="protein sequence ID" value="KIY98210.1"/>
    <property type="molecule type" value="Genomic_DNA"/>
</dbReference>
<gene>
    <name evidence="3" type="ORF">MNEG_9751</name>
</gene>
<evidence type="ECO:0000313" key="4">
    <source>
        <dbReference type="Proteomes" id="UP000054498"/>
    </source>
</evidence>
<dbReference type="PANTHER" id="PTHR10900">
    <property type="entry name" value="PERIOSTIN-RELATED"/>
    <property type="match status" value="1"/>
</dbReference>
<dbReference type="OrthoDB" id="286301at2759"/>
<dbReference type="AlphaFoldDB" id="A0A0D2MV38"/>
<dbReference type="PANTHER" id="PTHR10900:SF77">
    <property type="entry name" value="FI19380P1"/>
    <property type="match status" value="1"/>
</dbReference>
<dbReference type="KEGG" id="mng:MNEG_9751"/>
<feature type="compositionally biased region" description="Pro residues" evidence="1">
    <location>
        <begin position="27"/>
        <end position="36"/>
    </location>
</feature>
<sequence>MEDAAGRLIVAGPAGAARIVSTTPIPLPAAPAPPAPQRDAGAQRRPPAPAAFAVDAVLVPEGVFPTLAAAFAAIPAISTWAKLTLANPAAAARARDASFSGMILAPTNLGIDAYLKRDKVPAGSFLNAPIIKYLLFFHSSPEPYSLRQVLAAPPASPLRSGLSILGTPAPIFHGTAPPAAVAGKERGGGGGGGGGSGGGGEGPEDVYVWGALNVRDHAKVISGDYLVGAGTLHVIDNVLLPDIAVGSTETIKRAVDAEDELSVMARLLQAAGLAKALDAPLFKGTLLAPSDEAFKAFAKKMGFPSVDAMLNLGPLAAAIAGVHLIPTSYDEDGLRGAAPVVARPFKGGELTFEVKGPQKLDLAVSGPQNGANLVKYLEAGRSFVHVIDQVLLPNSVFFTIMDALSFFNATSRFKSQVAAAPALAAAAADPKTSWTVFAPTDAAYAALPGAPPPPAALVVPRGALLAPGGFEGAGPLRTLSGDAWGAPLVVRAEVDPSTKAGEILVYPAGSDPKGASKVVQMNLIAGRSAVHGVDRFPLTTPTAPAAATPAAPAAAEPAAAPAAAPAAPKRLRAALL</sequence>
<dbReference type="STRING" id="145388.A0A0D2MV38"/>
<feature type="region of interest" description="Disordered" evidence="1">
    <location>
        <begin position="27"/>
        <end position="46"/>
    </location>
</feature>
<feature type="domain" description="FAS1" evidence="2">
    <location>
        <begin position="248"/>
        <end position="391"/>
    </location>
</feature>
<feature type="region of interest" description="Disordered" evidence="1">
    <location>
        <begin position="176"/>
        <end position="200"/>
    </location>
</feature>
<dbReference type="SMART" id="SM00554">
    <property type="entry name" value="FAS1"/>
    <property type="match status" value="3"/>
</dbReference>
<evidence type="ECO:0000259" key="2">
    <source>
        <dbReference type="PROSITE" id="PS50213"/>
    </source>
</evidence>
<dbReference type="InterPro" id="IPR000782">
    <property type="entry name" value="FAS1_domain"/>
</dbReference>
<dbReference type="GeneID" id="25742626"/>